<dbReference type="InterPro" id="IPR027796">
    <property type="entry name" value="OTT_1508_deam-like"/>
</dbReference>
<proteinExistence type="predicted"/>
<keyword evidence="3" id="KW-1185">Reference proteome</keyword>
<comment type="caution">
    <text evidence="2">The sequence shown here is derived from an EMBL/GenBank/DDBJ whole genome shotgun (WGS) entry which is preliminary data.</text>
</comment>
<accession>A0ABR4F5S3</accession>
<name>A0ABR4F5S3_9PEZI</name>
<dbReference type="PANTHER" id="PTHR42037:SF1">
    <property type="match status" value="1"/>
</dbReference>
<evidence type="ECO:0000256" key="1">
    <source>
        <dbReference type="SAM" id="MobiDB-lite"/>
    </source>
</evidence>
<dbReference type="Pfam" id="PF14441">
    <property type="entry name" value="OTT_1508_deam"/>
    <property type="match status" value="1"/>
</dbReference>
<reference evidence="2 3" key="1">
    <citation type="submission" date="2024-03" db="EMBL/GenBank/DDBJ databases">
        <title>A high-quality draft genome sequence of Diaporthe vaccinii, a causative agent of upright dieback and viscid rot disease in cranberry plants.</title>
        <authorList>
            <person name="Sarrasin M."/>
            <person name="Lang B.F."/>
            <person name="Burger G."/>
        </authorList>
    </citation>
    <scope>NUCLEOTIDE SEQUENCE [LARGE SCALE GENOMIC DNA]</scope>
    <source>
        <strain evidence="2 3">IS7</strain>
    </source>
</reference>
<dbReference type="Proteomes" id="UP001600888">
    <property type="component" value="Unassembled WGS sequence"/>
</dbReference>
<evidence type="ECO:0000313" key="2">
    <source>
        <dbReference type="EMBL" id="KAL2290047.1"/>
    </source>
</evidence>
<protein>
    <submittedName>
        <fullName evidence="2">Uncharacterized protein</fullName>
    </submittedName>
</protein>
<sequence length="527" mass="59089">MPYLQGTGASPESALVPLGKLQRRFYEPLVLLLALTKACMYNRAPRVPDSLTEVPPHSLDELFKDFVNKLCQICDNKPRGSTVTAISVLQYPDRVQYRFASNQRSESDLLEVKSYLQDILETLKGYTASSSNLLMESVLKKIIAFNGQRLQIYVKHISAQTQLCLETPKISTELSDKLSELQDLALTAGVQELEESKFFKVCKNLMLFIKDFSKSPTYKSLQEKASSNTGSSEPSPWAELRHAAGRLLSYYQASRTLIEARKKWECLFHDFELDFVRSSTQISNPITDRRVNADAIIGRMTGDGAKMQEYRAHAEELQKFELDVKIKDQAAKSTFKPLVHAEVLIHQSMVDEFGPAGPHSSQFFNGYKYIGSSKPTCRLCDYYFTASATGIDVRKTHRNLYINWRAPDVYLHQGEAAAKRRQQVLIKVCDRVREDAFRTLAEKVPERKNHDSNTDPTFPALNHGTSVGFDGGWRDADPGPDDLAASMGQLGLRGSSGDAREVRCESPPFGAASDFDADDDEGGARLW</sequence>
<evidence type="ECO:0000313" key="3">
    <source>
        <dbReference type="Proteomes" id="UP001600888"/>
    </source>
</evidence>
<dbReference type="EMBL" id="JBAWTH010000010">
    <property type="protein sequence ID" value="KAL2290047.1"/>
    <property type="molecule type" value="Genomic_DNA"/>
</dbReference>
<gene>
    <name evidence="2" type="ORF">FJTKL_00575</name>
</gene>
<dbReference type="PANTHER" id="PTHR42037">
    <property type="match status" value="1"/>
</dbReference>
<organism evidence="2 3">
    <name type="scientific">Diaporthe vaccinii</name>
    <dbReference type="NCBI Taxonomy" id="105482"/>
    <lineage>
        <taxon>Eukaryota</taxon>
        <taxon>Fungi</taxon>
        <taxon>Dikarya</taxon>
        <taxon>Ascomycota</taxon>
        <taxon>Pezizomycotina</taxon>
        <taxon>Sordariomycetes</taxon>
        <taxon>Sordariomycetidae</taxon>
        <taxon>Diaporthales</taxon>
        <taxon>Diaporthaceae</taxon>
        <taxon>Diaporthe</taxon>
        <taxon>Diaporthe eres species complex</taxon>
    </lineage>
</organism>
<feature type="region of interest" description="Disordered" evidence="1">
    <location>
        <begin position="469"/>
        <end position="527"/>
    </location>
</feature>